<name>A0A7W9QDB8_9ACTN</name>
<sequence length="61" mass="6658">MRGGPLDALAQRHGLTSMTVTETHHLTAPGRPRPKRFLRLALSAQIRMAAGRYVEDVYAGG</sequence>
<gene>
    <name evidence="1" type="ORF">FHS42_004923</name>
</gene>
<evidence type="ECO:0000313" key="2">
    <source>
        <dbReference type="Proteomes" id="UP000588098"/>
    </source>
</evidence>
<evidence type="ECO:0000313" key="1">
    <source>
        <dbReference type="EMBL" id="MBB5937839.1"/>
    </source>
</evidence>
<accession>A0A7W9QDB8</accession>
<keyword evidence="2" id="KW-1185">Reference proteome</keyword>
<dbReference type="Proteomes" id="UP000588098">
    <property type="component" value="Unassembled WGS sequence"/>
</dbReference>
<dbReference type="RefSeq" id="WP_312867016.1">
    <property type="nucleotide sequence ID" value="NZ_JACHJL010000013.1"/>
</dbReference>
<organism evidence="1 2">
    <name type="scientific">Streptomyces zagrosensis</name>
    <dbReference type="NCBI Taxonomy" id="1042984"/>
    <lineage>
        <taxon>Bacteria</taxon>
        <taxon>Bacillati</taxon>
        <taxon>Actinomycetota</taxon>
        <taxon>Actinomycetes</taxon>
        <taxon>Kitasatosporales</taxon>
        <taxon>Streptomycetaceae</taxon>
        <taxon>Streptomyces</taxon>
    </lineage>
</organism>
<dbReference type="EMBL" id="JACHJL010000013">
    <property type="protein sequence ID" value="MBB5937839.1"/>
    <property type="molecule type" value="Genomic_DNA"/>
</dbReference>
<comment type="caution">
    <text evidence="1">The sequence shown here is derived from an EMBL/GenBank/DDBJ whole genome shotgun (WGS) entry which is preliminary data.</text>
</comment>
<proteinExistence type="predicted"/>
<protein>
    <submittedName>
        <fullName evidence="1">Uncharacterized protein</fullName>
    </submittedName>
</protein>
<dbReference type="AlphaFoldDB" id="A0A7W9QDB8"/>
<reference evidence="1 2" key="1">
    <citation type="submission" date="2020-08" db="EMBL/GenBank/DDBJ databases">
        <title>Genomic Encyclopedia of Type Strains, Phase III (KMG-III): the genomes of soil and plant-associated and newly described type strains.</title>
        <authorList>
            <person name="Whitman W."/>
        </authorList>
    </citation>
    <scope>NUCLEOTIDE SEQUENCE [LARGE SCALE GENOMIC DNA]</scope>
    <source>
        <strain evidence="1 2">CECT 8305</strain>
    </source>
</reference>